<reference evidence="10" key="1">
    <citation type="journal article" date="2019" name="Int. J. Syst. Evol. Microbiol.">
        <title>The Global Catalogue of Microorganisms (GCM) 10K type strain sequencing project: providing services to taxonomists for standard genome sequencing and annotation.</title>
        <authorList>
            <consortium name="The Broad Institute Genomics Platform"/>
            <consortium name="The Broad Institute Genome Sequencing Center for Infectious Disease"/>
            <person name="Wu L."/>
            <person name="Ma J."/>
        </authorList>
    </citation>
    <scope>NUCLEOTIDE SEQUENCE [LARGE SCALE GENOMIC DNA]</scope>
    <source>
        <strain evidence="10">JCM 16578</strain>
    </source>
</reference>
<dbReference type="PROSITE" id="PS51318">
    <property type="entry name" value="TAT"/>
    <property type="match status" value="1"/>
</dbReference>
<evidence type="ECO:0000256" key="5">
    <source>
        <dbReference type="SAM" id="MobiDB-lite"/>
    </source>
</evidence>
<feature type="domain" description="Gram-positive cocci surface proteins LPxTG" evidence="8">
    <location>
        <begin position="160"/>
        <end position="195"/>
    </location>
</feature>
<keyword evidence="3 7" id="KW-0732">Signal</keyword>
<evidence type="ECO:0000256" key="2">
    <source>
        <dbReference type="ARBA" id="ARBA00022525"/>
    </source>
</evidence>
<organism evidence="9 10">
    <name type="scientific">Streptomyces lannensis</name>
    <dbReference type="NCBI Taxonomy" id="766498"/>
    <lineage>
        <taxon>Bacteria</taxon>
        <taxon>Bacillati</taxon>
        <taxon>Actinomycetota</taxon>
        <taxon>Actinomycetes</taxon>
        <taxon>Kitasatosporales</taxon>
        <taxon>Streptomycetaceae</taxon>
        <taxon>Streptomyces</taxon>
    </lineage>
</organism>
<evidence type="ECO:0000256" key="3">
    <source>
        <dbReference type="ARBA" id="ARBA00022729"/>
    </source>
</evidence>
<dbReference type="RefSeq" id="WP_331266028.1">
    <property type="nucleotide sequence ID" value="NZ_BAAAZA010000011.1"/>
</dbReference>
<dbReference type="NCBIfam" id="TIGR01167">
    <property type="entry name" value="LPXTG_anchor"/>
    <property type="match status" value="1"/>
</dbReference>
<evidence type="ECO:0000313" key="10">
    <source>
        <dbReference type="Proteomes" id="UP001501563"/>
    </source>
</evidence>
<keyword evidence="6" id="KW-1133">Transmembrane helix</keyword>
<feature type="chain" id="PRO_5046377383" description="Gram-positive cocci surface proteins LPxTG domain-containing protein" evidence="7">
    <location>
        <begin position="34"/>
        <end position="195"/>
    </location>
</feature>
<feature type="region of interest" description="Disordered" evidence="5">
    <location>
        <begin position="132"/>
        <end position="161"/>
    </location>
</feature>
<feature type="signal peptide" evidence="7">
    <location>
        <begin position="1"/>
        <end position="33"/>
    </location>
</feature>
<evidence type="ECO:0000256" key="6">
    <source>
        <dbReference type="SAM" id="Phobius"/>
    </source>
</evidence>
<evidence type="ECO:0000259" key="8">
    <source>
        <dbReference type="PROSITE" id="PS50847"/>
    </source>
</evidence>
<protein>
    <recommendedName>
        <fullName evidence="8">Gram-positive cocci surface proteins LPxTG domain-containing protein</fullName>
    </recommendedName>
</protein>
<dbReference type="EMBL" id="BAAAZA010000011">
    <property type="protein sequence ID" value="GAA3873655.1"/>
    <property type="molecule type" value="Genomic_DNA"/>
</dbReference>
<accession>A0ABP7KDC3</accession>
<dbReference type="InterPro" id="IPR006311">
    <property type="entry name" value="TAT_signal"/>
</dbReference>
<feature type="transmembrane region" description="Helical" evidence="6">
    <location>
        <begin position="168"/>
        <end position="189"/>
    </location>
</feature>
<keyword evidence="6" id="KW-0812">Transmembrane</keyword>
<keyword evidence="10" id="KW-1185">Reference proteome</keyword>
<gene>
    <name evidence="9" type="ORF">GCM10022207_44070</name>
</gene>
<evidence type="ECO:0000256" key="4">
    <source>
        <dbReference type="ARBA" id="ARBA00023088"/>
    </source>
</evidence>
<keyword evidence="6" id="KW-0472">Membrane</keyword>
<proteinExistence type="predicted"/>
<sequence>MTTSPKWRVALASAASAAVLVATPLTGAPAAHAQPPYPPTGPTLSLSSYTVRSGQTVSFTARGFTRRQLVTVELLSRTIVLGRYRADRFGAVQGRVRVPRIGSGMHVFRLTALHPYRHVAVNLRVMPPLGRPGGGRHGWHDDGRGGRGNRMGPAGSAQSLAKTGDEKALGLGGAAAGMIAVGGGTLLVMRRRRNS</sequence>
<dbReference type="InterPro" id="IPR019931">
    <property type="entry name" value="LPXTG_anchor"/>
</dbReference>
<evidence type="ECO:0000313" key="9">
    <source>
        <dbReference type="EMBL" id="GAA3873655.1"/>
    </source>
</evidence>
<keyword evidence="4" id="KW-0572">Peptidoglycan-anchor</keyword>
<keyword evidence="1" id="KW-0134">Cell wall</keyword>
<dbReference type="PROSITE" id="PS50847">
    <property type="entry name" value="GRAM_POS_ANCHORING"/>
    <property type="match status" value="1"/>
</dbReference>
<name>A0ABP7KDC3_9ACTN</name>
<dbReference type="Proteomes" id="UP001501563">
    <property type="component" value="Unassembled WGS sequence"/>
</dbReference>
<keyword evidence="2" id="KW-0964">Secreted</keyword>
<evidence type="ECO:0000256" key="7">
    <source>
        <dbReference type="SAM" id="SignalP"/>
    </source>
</evidence>
<evidence type="ECO:0000256" key="1">
    <source>
        <dbReference type="ARBA" id="ARBA00022512"/>
    </source>
</evidence>
<comment type="caution">
    <text evidence="9">The sequence shown here is derived from an EMBL/GenBank/DDBJ whole genome shotgun (WGS) entry which is preliminary data.</text>
</comment>